<feature type="transmembrane region" description="Helical" evidence="1">
    <location>
        <begin position="24"/>
        <end position="44"/>
    </location>
</feature>
<keyword evidence="1" id="KW-0812">Transmembrane</keyword>
<keyword evidence="1" id="KW-0472">Membrane</keyword>
<organism evidence="2 3">
    <name type="scientific">Isoptericola halotolerans</name>
    <dbReference type="NCBI Taxonomy" id="300560"/>
    <lineage>
        <taxon>Bacteria</taxon>
        <taxon>Bacillati</taxon>
        <taxon>Actinomycetota</taxon>
        <taxon>Actinomycetes</taxon>
        <taxon>Micrococcales</taxon>
        <taxon>Promicromonosporaceae</taxon>
        <taxon>Isoptericola</taxon>
    </lineage>
</organism>
<gene>
    <name evidence="2" type="ORF">BCL65_11440</name>
</gene>
<name>A0ABX5E9P9_9MICO</name>
<reference evidence="2 3" key="1">
    <citation type="submission" date="2018-03" db="EMBL/GenBank/DDBJ databases">
        <title>Comparative analysis of microorganisms from saline springs in Andes Mountain Range, Colombia.</title>
        <authorList>
            <person name="Rubin E."/>
        </authorList>
    </citation>
    <scope>NUCLEOTIDE SEQUENCE [LARGE SCALE GENOMIC DNA]</scope>
    <source>
        <strain evidence="2 3">CG 23</strain>
    </source>
</reference>
<dbReference type="RefSeq" id="WP_106269660.1">
    <property type="nucleotide sequence ID" value="NZ_PVTX01000014.1"/>
</dbReference>
<sequence length="180" mass="18904">MTTTVRGAQSVPTAPERTALSPTAAITFAVLRLLIAFQFLWAFADKTFGLGLATPAENAWISGGSPTEGFLSNVEGPFADFFGAMAGVVVIDWLFMLGLLGIGLALALGIGMRIAAGAGALLLVMMWMAALPIDVNPFLDDHLIEAVVLIGLAAVAAGDTFGLGRRWAATDLVRRYPILR</sequence>
<proteinExistence type="predicted"/>
<feature type="transmembrane region" description="Helical" evidence="1">
    <location>
        <begin position="81"/>
        <end position="107"/>
    </location>
</feature>
<dbReference type="EMBL" id="PVTX01000014">
    <property type="protein sequence ID" value="PRZ03326.1"/>
    <property type="molecule type" value="Genomic_DNA"/>
</dbReference>
<accession>A0ABX5E9P9</accession>
<dbReference type="Proteomes" id="UP000239895">
    <property type="component" value="Unassembled WGS sequence"/>
</dbReference>
<evidence type="ECO:0000256" key="1">
    <source>
        <dbReference type="SAM" id="Phobius"/>
    </source>
</evidence>
<comment type="caution">
    <text evidence="2">The sequence shown here is derived from an EMBL/GenBank/DDBJ whole genome shotgun (WGS) entry which is preliminary data.</text>
</comment>
<feature type="transmembrane region" description="Helical" evidence="1">
    <location>
        <begin position="114"/>
        <end position="131"/>
    </location>
</feature>
<keyword evidence="3" id="KW-1185">Reference proteome</keyword>
<feature type="transmembrane region" description="Helical" evidence="1">
    <location>
        <begin position="143"/>
        <end position="164"/>
    </location>
</feature>
<keyword evidence="1" id="KW-1133">Transmembrane helix</keyword>
<evidence type="ECO:0000313" key="2">
    <source>
        <dbReference type="EMBL" id="PRZ03326.1"/>
    </source>
</evidence>
<protein>
    <submittedName>
        <fullName evidence="2">Thiosulfate dehydrogenase [quinone] large subunit</fullName>
    </submittedName>
</protein>
<evidence type="ECO:0000313" key="3">
    <source>
        <dbReference type="Proteomes" id="UP000239895"/>
    </source>
</evidence>